<evidence type="ECO:0000313" key="2">
    <source>
        <dbReference type="Proteomes" id="UP001497680"/>
    </source>
</evidence>
<comment type="caution">
    <text evidence="1">The sequence shown here is derived from an EMBL/GenBank/DDBJ whole genome shotgun (WGS) entry which is preliminary data.</text>
</comment>
<gene>
    <name evidence="1" type="ORF">F4821DRAFT_231006</name>
</gene>
<evidence type="ECO:0000313" key="1">
    <source>
        <dbReference type="EMBL" id="KAI6089420.1"/>
    </source>
</evidence>
<name>A0ACC0DA87_9PEZI</name>
<protein>
    <submittedName>
        <fullName evidence="1">Uncharacterized protein</fullName>
    </submittedName>
</protein>
<keyword evidence="2" id="KW-1185">Reference proteome</keyword>
<dbReference type="Proteomes" id="UP001497680">
    <property type="component" value="Unassembled WGS sequence"/>
</dbReference>
<dbReference type="EMBL" id="MU394295">
    <property type="protein sequence ID" value="KAI6089420.1"/>
    <property type="molecule type" value="Genomic_DNA"/>
</dbReference>
<sequence length="1311" mass="148311">MATSNNPSSGSDKAIRNNNYDEVKILLDANNDLLETLCVSPLILATALSHDSIVKLLLDYNARADAEVPELGGTALHIAARYNVDKNKQNQAGSIVSQRDNDGCTPFHIASLFGREEILRLLWDRGPSEQIHQLNKYLNGPLHLACFCEHDTVVELLLNWGAKVDQPGPNGATPLFHACKNGNSAIINMLANRGADIHAKNDDGDTPILYSCWHSQPSSLETLKKHSASVLDVNKEGNNCFHMVVSKQNPSGDSIDVLDSLLGYGAKINHVNHNGHSPLYIACLEQNFKHSKHLLDKGADINQQSTLTRGTALMEACCKPNTEIVEMLLQRGADTTLTNNHGLTALALACMDNNLENVKALIRNGATVSVHDREGHTPLWTAVINQNFDIALEILATPAYFPPSPAKERAFTERSTSKEDARRIEDEFLQSFENSAYDDGQLQKILHWAVSNGALELARRCISHRPQVLQLELRGKATWLHIAAQYGEHEFIRHLQSVASDSETAVERSCSHEINVLAEAEGKITALHAAAVNGDLKTAQLLLQMLPDQLQRAEAIIRRNNQGESPLNISIKKKHETQETLFWDEIRKLRTTNSTLMTSDPVPGSRILESLAKYEIPGHEVVLEELLQKCFGDGHVEERLDFTTLHWAVYRSQAVVVWWLLSKGGYSSGDTIENALQLVSDDKHTDANVQHHIRQLLLHPPPILDQVANPDNKRITSKPTRMDEENPVLDLQGNIVDIYTTGKGVSIPYTKASIRDIIYRHGPELLMKKPKENWAEHDLDELKRKLEQTTHETLNSYPLGSGISVSAGSGIDNNEESGTVGALKLRWIHLPVNDDLVFRLSHDSNRFEVDHTVLMQYFNRSWTELAAGGKQNYMKPRCVRKEKDPANEPDNGPNRSQSPGEFISCTALYMPYLTWGFYSKRDGVNLSRGSEESDATRTSRQIKHQPMTLDQYYYPTIADTHERDEDQVLSRFLHEESIPNTREILMVNQLWMWIIDEKTIITATAENFNQQHKEDLFEETLHKILYGQTTNHVDHAVSAQSVMELILGVATGLFMKKSIAIPRRSTKKGPIEIFRESIRNVANKETKLFREFSEGLQHEKTRQKESRHDYPQRNKEREEEVPPNRYHIISSETELLDTTRDIRDELHILKYLAEDQNIVWNQAFSQKSQEDRFQYHHPSLPDDVKKDLDDMLLEAQQTTDYINTLLGLRQAEYSRIQASEAARLSNDLARQSNSILIFTIVTIVFLPLSFLSSLFALDVTDFPHDESGNLKYQGWWLFPILCNRRNPRCLYSYYRPCVERERDIGLVSAGN</sequence>
<reference evidence="1 2" key="1">
    <citation type="journal article" date="2022" name="New Phytol.">
        <title>Ecological generalism drives hyperdiversity of secondary metabolite gene clusters in xylarialean endophytes.</title>
        <authorList>
            <person name="Franco M.E.E."/>
            <person name="Wisecaver J.H."/>
            <person name="Arnold A.E."/>
            <person name="Ju Y.M."/>
            <person name="Slot J.C."/>
            <person name="Ahrendt S."/>
            <person name="Moore L.P."/>
            <person name="Eastman K.E."/>
            <person name="Scott K."/>
            <person name="Konkel Z."/>
            <person name="Mondo S.J."/>
            <person name="Kuo A."/>
            <person name="Hayes R.D."/>
            <person name="Haridas S."/>
            <person name="Andreopoulos B."/>
            <person name="Riley R."/>
            <person name="LaButti K."/>
            <person name="Pangilinan J."/>
            <person name="Lipzen A."/>
            <person name="Amirebrahimi M."/>
            <person name="Yan J."/>
            <person name="Adam C."/>
            <person name="Keymanesh K."/>
            <person name="Ng V."/>
            <person name="Louie K."/>
            <person name="Northen T."/>
            <person name="Drula E."/>
            <person name="Henrissat B."/>
            <person name="Hsieh H.M."/>
            <person name="Youens-Clark K."/>
            <person name="Lutzoni F."/>
            <person name="Miadlikowska J."/>
            <person name="Eastwood D.C."/>
            <person name="Hamelin R.C."/>
            <person name="Grigoriev I.V."/>
            <person name="U'Ren J.M."/>
        </authorList>
    </citation>
    <scope>NUCLEOTIDE SEQUENCE [LARGE SCALE GENOMIC DNA]</scope>
    <source>
        <strain evidence="1 2">ER1909</strain>
    </source>
</reference>
<accession>A0ACC0DA87</accession>
<proteinExistence type="predicted"/>
<organism evidence="1 2">
    <name type="scientific">Hypoxylon rubiginosum</name>
    <dbReference type="NCBI Taxonomy" id="110542"/>
    <lineage>
        <taxon>Eukaryota</taxon>
        <taxon>Fungi</taxon>
        <taxon>Dikarya</taxon>
        <taxon>Ascomycota</taxon>
        <taxon>Pezizomycotina</taxon>
        <taxon>Sordariomycetes</taxon>
        <taxon>Xylariomycetidae</taxon>
        <taxon>Xylariales</taxon>
        <taxon>Hypoxylaceae</taxon>
        <taxon>Hypoxylon</taxon>
    </lineage>
</organism>